<dbReference type="Proteomes" id="UP000593719">
    <property type="component" value="Chromosome"/>
</dbReference>
<dbReference type="AlphaFoldDB" id="A0A7M1B0C9"/>
<keyword evidence="3" id="KW-1185">Reference proteome</keyword>
<evidence type="ECO:0000313" key="3">
    <source>
        <dbReference type="Proteomes" id="UP000593719"/>
    </source>
</evidence>
<evidence type="ECO:0000313" key="2">
    <source>
        <dbReference type="EMBL" id="QOP43209.1"/>
    </source>
</evidence>
<proteinExistence type="predicted"/>
<dbReference type="EMBL" id="CP041235">
    <property type="protein sequence ID" value="QOP43209.1"/>
    <property type="molecule type" value="Genomic_DNA"/>
</dbReference>
<accession>A0A7M1B0C9</accession>
<reference evidence="2 3" key="1">
    <citation type="submission" date="2019-06" db="EMBL/GenBank/DDBJ databases">
        <title>Sulfurimonas gotlandica sp. nov., a chemoautotrophic and psychrotolerant epsilonproteobacterium isolated from a pelagic redoxcline, and an emended description of the genus Sulfurimonas.</title>
        <authorList>
            <person name="Wang S."/>
            <person name="Jiang L."/>
            <person name="Shao Z."/>
        </authorList>
    </citation>
    <scope>NUCLEOTIDE SEQUENCE [LARGE SCALE GENOMIC DNA]</scope>
    <source>
        <strain evidence="2 3">S2-6</strain>
    </source>
</reference>
<dbReference type="Pfam" id="PF00596">
    <property type="entry name" value="Aldolase_II"/>
    <property type="match status" value="1"/>
</dbReference>
<dbReference type="RefSeq" id="WP_193151511.1">
    <property type="nucleotide sequence ID" value="NZ_CP041235.1"/>
</dbReference>
<dbReference type="SMART" id="SM01007">
    <property type="entry name" value="Aldolase_II"/>
    <property type="match status" value="1"/>
</dbReference>
<organism evidence="2 3">
    <name type="scientific">Sulfurimonas sediminis</name>
    <dbReference type="NCBI Taxonomy" id="2590020"/>
    <lineage>
        <taxon>Bacteria</taxon>
        <taxon>Pseudomonadati</taxon>
        <taxon>Campylobacterota</taxon>
        <taxon>Epsilonproteobacteria</taxon>
        <taxon>Campylobacterales</taxon>
        <taxon>Sulfurimonadaceae</taxon>
        <taxon>Sulfurimonas</taxon>
    </lineage>
</organism>
<evidence type="ECO:0000259" key="1">
    <source>
        <dbReference type="SMART" id="SM01007"/>
    </source>
</evidence>
<sequence>MDNLWNEKKAATCKSDLDLRVYSSNLLGQNDELVLHGGGNTSLKSKINGEDILHVKGSGWDLASIEAEGFAPVKLDALLEMAKREHLSDSEMVRLQREAMTDESAPNPSVEAILHALIPYKFVDHTHADAIVTISNSVNGDEHIVSLFPNFLIVDYVMPGFELAHTIYKMTKDLDWESIDGIILHHHGIFTFDNDAKKSYDKMIEAVTKAEKFLDEQAVVHIEHNYVHSDCDIGKITKVLSAAKGYEVSININQSPLAAFYASQPNLKEFASRGVLTPEHIIRTKRVPLVMEDTNLEAAVEQYMQEYKAYFEKYATDEVMLNPAPNYMIIKNLAVISFGKDRKEAAIINDIVNHTMLAVLRADKLGGYQSISEKESFAMEYWELEQAKLKK</sequence>
<name>A0A7M1B0C9_9BACT</name>
<dbReference type="SUPFAM" id="SSF53639">
    <property type="entry name" value="AraD/HMP-PK domain-like"/>
    <property type="match status" value="1"/>
</dbReference>
<dbReference type="KEGG" id="ssei:FJR45_04295"/>
<dbReference type="InterPro" id="IPR036409">
    <property type="entry name" value="Aldolase_II/adducin_N_sf"/>
</dbReference>
<gene>
    <name evidence="2" type="ORF">FJR45_04295</name>
</gene>
<dbReference type="InterPro" id="IPR001303">
    <property type="entry name" value="Aldolase_II/adducin_N"/>
</dbReference>
<dbReference type="Gene3D" id="3.40.225.10">
    <property type="entry name" value="Class II aldolase/adducin N-terminal domain"/>
    <property type="match status" value="1"/>
</dbReference>
<protein>
    <submittedName>
        <fullName evidence="2">Oxidoreductase</fullName>
    </submittedName>
</protein>
<feature type="domain" description="Class II aldolase/adducin N-terminal" evidence="1">
    <location>
        <begin position="19"/>
        <end position="214"/>
    </location>
</feature>